<keyword evidence="3" id="KW-1185">Reference proteome</keyword>
<protein>
    <submittedName>
        <fullName evidence="2">Peroxiredoxin</fullName>
    </submittedName>
</protein>
<dbReference type="EMBL" id="NPDY01000014">
    <property type="protein sequence ID" value="PJZ68954.1"/>
    <property type="molecule type" value="Genomic_DNA"/>
</dbReference>
<dbReference type="NCBIfam" id="NF040769">
    <property type="entry name" value="SelL_rel_redox"/>
    <property type="match status" value="1"/>
</dbReference>
<dbReference type="OrthoDB" id="337765at2"/>
<evidence type="ECO:0000313" key="1">
    <source>
        <dbReference type="EMBL" id="PJZ68954.1"/>
    </source>
</evidence>
<dbReference type="Proteomes" id="UP000231990">
    <property type="component" value="Unassembled WGS sequence"/>
</dbReference>
<dbReference type="RefSeq" id="WP_100714644.1">
    <property type="nucleotide sequence ID" value="NZ_NPDY01000014.1"/>
</dbReference>
<reference evidence="3 4" key="1">
    <citation type="submission" date="2017-07" db="EMBL/GenBank/DDBJ databases">
        <title>Leptospira spp. isolated from tropical soils.</title>
        <authorList>
            <person name="Thibeaux R."/>
            <person name="Iraola G."/>
            <person name="Ferres I."/>
            <person name="Bierque E."/>
            <person name="Girault D."/>
            <person name="Soupe-Gilbert M.-E."/>
            <person name="Picardeau M."/>
            <person name="Goarant C."/>
        </authorList>
    </citation>
    <scope>NUCLEOTIDE SEQUENCE [LARGE SCALE GENOMIC DNA]</scope>
    <source>
        <strain evidence="2 4">FH1-B-B1</strain>
        <strain evidence="1 3">FH1-B-C1</strain>
    </source>
</reference>
<dbReference type="AlphaFoldDB" id="A0A2M9ZMY5"/>
<name>A0A2M9ZMY5_9LEPT</name>
<comment type="caution">
    <text evidence="2">The sequence shown here is derived from an EMBL/GenBank/DDBJ whole genome shotgun (WGS) entry which is preliminary data.</text>
</comment>
<accession>A0A2M9ZMY5</accession>
<proteinExistence type="predicted"/>
<evidence type="ECO:0000313" key="4">
    <source>
        <dbReference type="Proteomes" id="UP000231990"/>
    </source>
</evidence>
<organism evidence="2 4">
    <name type="scientific">Leptospira perolatii</name>
    <dbReference type="NCBI Taxonomy" id="2023191"/>
    <lineage>
        <taxon>Bacteria</taxon>
        <taxon>Pseudomonadati</taxon>
        <taxon>Spirochaetota</taxon>
        <taxon>Spirochaetia</taxon>
        <taxon>Leptospirales</taxon>
        <taxon>Leptospiraceae</taxon>
        <taxon>Leptospira</taxon>
    </lineage>
</organism>
<sequence>MEFLPKEIMDFSVEGRNLVGQHFRDNLPARPALVIFLRHLGCIFCRELVTDLRSLQSNGLNLPPILFVFPDSKKEGDEFFSRFWPEASAVANPDVSLYGLAEISDGNLLELAGPEVWISALRAAIKGNFYGVQSRNILQMPRIFLVLKDRILWTHVYRHIGDHPDWSQIPGYSNPVPADLDPGILPA</sequence>
<evidence type="ECO:0000313" key="2">
    <source>
        <dbReference type="EMBL" id="PJZ73428.1"/>
    </source>
</evidence>
<dbReference type="EMBL" id="NPDZ01000004">
    <property type="protein sequence ID" value="PJZ73428.1"/>
    <property type="molecule type" value="Genomic_DNA"/>
</dbReference>
<dbReference type="Proteomes" id="UP000231962">
    <property type="component" value="Unassembled WGS sequence"/>
</dbReference>
<evidence type="ECO:0000313" key="3">
    <source>
        <dbReference type="Proteomes" id="UP000231962"/>
    </source>
</evidence>
<gene>
    <name evidence="1" type="ORF">CH360_13860</name>
    <name evidence="2" type="ORF">CH373_07855</name>
</gene>